<keyword evidence="1" id="KW-0812">Transmembrane</keyword>
<evidence type="ECO:0000313" key="3">
    <source>
        <dbReference type="EMBL" id="PSL42770.1"/>
    </source>
</evidence>
<dbReference type="OrthoDB" id="2967877at2"/>
<dbReference type="Pfam" id="PF07331">
    <property type="entry name" value="TctB"/>
    <property type="match status" value="1"/>
</dbReference>
<comment type="caution">
    <text evidence="3">The sequence shown here is derived from an EMBL/GenBank/DDBJ whole genome shotgun (WGS) entry which is preliminary data.</text>
</comment>
<feature type="domain" description="DUF1468" evidence="2">
    <location>
        <begin position="5"/>
        <end position="155"/>
    </location>
</feature>
<feature type="transmembrane region" description="Helical" evidence="1">
    <location>
        <begin position="75"/>
        <end position="96"/>
    </location>
</feature>
<name>A0A2P8H9A8_9BACI</name>
<dbReference type="InterPro" id="IPR009936">
    <property type="entry name" value="DUF1468"/>
</dbReference>
<keyword evidence="1" id="KW-0472">Membrane</keyword>
<keyword evidence="1" id="KW-1133">Transmembrane helix</keyword>
<dbReference type="RefSeq" id="WP_106589581.1">
    <property type="nucleotide sequence ID" value="NZ_PYAV01000013.1"/>
</dbReference>
<feature type="transmembrane region" description="Helical" evidence="1">
    <location>
        <begin position="102"/>
        <end position="121"/>
    </location>
</feature>
<evidence type="ECO:0000313" key="4">
    <source>
        <dbReference type="Proteomes" id="UP000242310"/>
    </source>
</evidence>
<proteinExistence type="predicted"/>
<gene>
    <name evidence="3" type="ORF">B0H94_11356</name>
</gene>
<accession>A0A2P8H9A8</accession>
<sequence length="160" mass="17506">MGEIVIGVFIIILAILIYTNSGDFPQLEEPVLDAGSYPRLIAVILAILAVILIIRKGMELYKSQAERSGMGIRAYTAYVLKEYKLVFLILAMFAVYVGLIDIIGFIVTTIAFIIAAGLTVGPTTKRNAVVMSIVAVVLTLGMYFFFETALHVRFPTGILI</sequence>
<organism evidence="3 4">
    <name type="scientific">Salsuginibacillus halophilus</name>
    <dbReference type="NCBI Taxonomy" id="517424"/>
    <lineage>
        <taxon>Bacteria</taxon>
        <taxon>Bacillati</taxon>
        <taxon>Bacillota</taxon>
        <taxon>Bacilli</taxon>
        <taxon>Bacillales</taxon>
        <taxon>Bacillaceae</taxon>
        <taxon>Salsuginibacillus</taxon>
    </lineage>
</organism>
<evidence type="ECO:0000256" key="1">
    <source>
        <dbReference type="SAM" id="Phobius"/>
    </source>
</evidence>
<keyword evidence="4" id="KW-1185">Reference proteome</keyword>
<protein>
    <submittedName>
        <fullName evidence="3">Tripartite tricarboxylate transporter TctB family protein</fullName>
    </submittedName>
</protein>
<dbReference type="AlphaFoldDB" id="A0A2P8H9A8"/>
<feature type="transmembrane region" description="Helical" evidence="1">
    <location>
        <begin position="128"/>
        <end position="146"/>
    </location>
</feature>
<feature type="transmembrane region" description="Helical" evidence="1">
    <location>
        <begin position="37"/>
        <end position="54"/>
    </location>
</feature>
<evidence type="ECO:0000259" key="2">
    <source>
        <dbReference type="Pfam" id="PF07331"/>
    </source>
</evidence>
<dbReference type="EMBL" id="PYAV01000013">
    <property type="protein sequence ID" value="PSL42770.1"/>
    <property type="molecule type" value="Genomic_DNA"/>
</dbReference>
<dbReference type="Proteomes" id="UP000242310">
    <property type="component" value="Unassembled WGS sequence"/>
</dbReference>
<reference evidence="3 4" key="1">
    <citation type="submission" date="2018-03" db="EMBL/GenBank/DDBJ databases">
        <title>Genomic Encyclopedia of Type Strains, Phase III (KMG-III): the genomes of soil and plant-associated and newly described type strains.</title>
        <authorList>
            <person name="Whitman W."/>
        </authorList>
    </citation>
    <scope>NUCLEOTIDE SEQUENCE [LARGE SCALE GENOMIC DNA]</scope>
    <source>
        <strain evidence="3 4">CGMCC 1.07653</strain>
    </source>
</reference>